<evidence type="ECO:0000256" key="3">
    <source>
        <dbReference type="ARBA" id="ARBA00022982"/>
    </source>
</evidence>
<dbReference type="Gene3D" id="2.20.28.10">
    <property type="match status" value="1"/>
</dbReference>
<dbReference type="EMBL" id="CP104550">
    <property type="protein sequence ID" value="UXH31648.1"/>
    <property type="molecule type" value="Genomic_DNA"/>
</dbReference>
<comment type="cofactor">
    <cofactor evidence="5">
        <name>Fe(3+)</name>
        <dbReference type="ChEBI" id="CHEBI:29034"/>
    </cofactor>
</comment>
<protein>
    <recommendedName>
        <fullName evidence="5">Rubredoxin</fullName>
    </recommendedName>
</protein>
<dbReference type="PRINTS" id="PR00163">
    <property type="entry name" value="RUBREDOXIN"/>
</dbReference>
<accession>A0A9E7RUN9</accession>
<organism evidence="7">
    <name type="scientific">Methanothermobacter wolfeii</name>
    <name type="common">Methanobacterium wolfei</name>
    <dbReference type="NCBI Taxonomy" id="145261"/>
    <lineage>
        <taxon>Archaea</taxon>
        <taxon>Methanobacteriati</taxon>
        <taxon>Methanobacteriota</taxon>
        <taxon>Methanomada group</taxon>
        <taxon>Methanobacteria</taxon>
        <taxon>Methanobacteriales</taxon>
        <taxon>Methanobacteriaceae</taxon>
        <taxon>Methanothermobacter</taxon>
    </lineage>
</organism>
<evidence type="ECO:0000256" key="4">
    <source>
        <dbReference type="ARBA" id="ARBA00023004"/>
    </source>
</evidence>
<name>A0A9E7RUN9_METWO</name>
<dbReference type="PROSITE" id="PS00202">
    <property type="entry name" value="RUBREDOXIN"/>
    <property type="match status" value="1"/>
</dbReference>
<keyword evidence="1" id="KW-0813">Transport</keyword>
<comment type="similarity">
    <text evidence="5">Belongs to the rubredoxin family.</text>
</comment>
<evidence type="ECO:0000256" key="1">
    <source>
        <dbReference type="ARBA" id="ARBA00022448"/>
    </source>
</evidence>
<dbReference type="InterPro" id="IPR024934">
    <property type="entry name" value="Rubredoxin-like_dom"/>
</dbReference>
<evidence type="ECO:0000313" key="7">
    <source>
        <dbReference type="EMBL" id="UXH31648.1"/>
    </source>
</evidence>
<keyword evidence="4 5" id="KW-0408">Iron</keyword>
<gene>
    <name evidence="7" type="ORF">N5910_08970</name>
</gene>
<dbReference type="GO" id="GO:0005506">
    <property type="term" value="F:iron ion binding"/>
    <property type="evidence" value="ECO:0007669"/>
    <property type="project" value="UniProtKB-UniRule"/>
</dbReference>
<dbReference type="AlphaFoldDB" id="A0A9E7RUN9"/>
<evidence type="ECO:0000256" key="5">
    <source>
        <dbReference type="RuleBase" id="RU003820"/>
    </source>
</evidence>
<proteinExistence type="inferred from homology"/>
<reference evidence="7" key="1">
    <citation type="submission" date="2022-09" db="EMBL/GenBank/DDBJ databases">
        <title>Characterization of three MwoI isoschizomers from sequenced genome and metagenomes.</title>
        <authorList>
            <person name="Fomenkov A."/>
            <person name="Xu S.Y."/>
            <person name="Roberts R.J."/>
        </authorList>
    </citation>
    <scope>NUCLEOTIDE SEQUENCE</scope>
    <source>
        <strain evidence="7">DSM 2970</strain>
    </source>
</reference>
<evidence type="ECO:0000259" key="6">
    <source>
        <dbReference type="PROSITE" id="PS50903"/>
    </source>
</evidence>
<dbReference type="Proteomes" id="UP001065373">
    <property type="component" value="Chromosome"/>
</dbReference>
<sequence length="181" mass="20012">MYRCQICHYTVPDERFGMLSDDWVCPRCGVSRDEFIHESEAPGEDAARPEIILIPMIRALTVGLWKVLGNGSQAVTRDIGRELARNVETDPEDPLGSVARFFLDNGLAGSVEARENVLEVKNCMFYGLCSGLEDDGVLISTCPYTNTAAVVLEEVNGSRYRIKKLPGEYGHVIELSAVSKK</sequence>
<dbReference type="RefSeq" id="WP_261599582.1">
    <property type="nucleotide sequence ID" value="NZ_CP104550.1"/>
</dbReference>
<evidence type="ECO:0000256" key="2">
    <source>
        <dbReference type="ARBA" id="ARBA00022723"/>
    </source>
</evidence>
<dbReference type="PROSITE" id="PS50903">
    <property type="entry name" value="RUBREDOXIN_LIKE"/>
    <property type="match status" value="1"/>
</dbReference>
<dbReference type="SUPFAM" id="SSF57802">
    <property type="entry name" value="Rubredoxin-like"/>
    <property type="match status" value="1"/>
</dbReference>
<dbReference type="InterPro" id="IPR018527">
    <property type="entry name" value="Rubredoxin_Fe_BS"/>
</dbReference>
<keyword evidence="3 5" id="KW-0249">Electron transport</keyword>
<dbReference type="InterPro" id="IPR024935">
    <property type="entry name" value="Rubredoxin_dom"/>
</dbReference>
<keyword evidence="2 5" id="KW-0479">Metal-binding</keyword>
<feature type="domain" description="Rubredoxin-like" evidence="6">
    <location>
        <begin position="2"/>
        <end position="38"/>
    </location>
</feature>
<dbReference type="GeneID" id="75107380"/>